<dbReference type="Proteomes" id="UP000053424">
    <property type="component" value="Unassembled WGS sequence"/>
</dbReference>
<dbReference type="PANTHER" id="PTHR40465:SF1">
    <property type="entry name" value="DUF6534 DOMAIN-CONTAINING PROTEIN"/>
    <property type="match status" value="1"/>
</dbReference>
<feature type="transmembrane region" description="Helical" evidence="2">
    <location>
        <begin position="53"/>
        <end position="77"/>
    </location>
</feature>
<keyword evidence="5" id="KW-1185">Reference proteome</keyword>
<evidence type="ECO:0000313" key="5">
    <source>
        <dbReference type="Proteomes" id="UP000053424"/>
    </source>
</evidence>
<feature type="region of interest" description="Disordered" evidence="1">
    <location>
        <begin position="301"/>
        <end position="334"/>
    </location>
</feature>
<dbReference type="HOGENOM" id="CLU_046025_5_0_1"/>
<keyword evidence="2" id="KW-1133">Transmembrane helix</keyword>
<evidence type="ECO:0000313" key="4">
    <source>
        <dbReference type="EMBL" id="KIM42084.1"/>
    </source>
</evidence>
<name>A0A0C3CCW2_HEBCY</name>
<dbReference type="InterPro" id="IPR045339">
    <property type="entry name" value="DUF6534"/>
</dbReference>
<gene>
    <name evidence="4" type="ORF">M413DRAFT_445246</name>
</gene>
<keyword evidence="2" id="KW-0812">Transmembrane</keyword>
<sequence length="334" mass="37412">MSSTMLPSRIDLSNTFGAMLVGALVSAMLYGLTTLQTYFYYVYYPNDSLGTRVLVFTIWVIDTLHGALMSLAVYHYLVINYNNPAELAFGHWSLFASVAVNTVISCIVQWFFLIRIHRLCNIRVRWFVSSIIGLTVIAHFAFGIETVVFMFIKREFIKLSEINLQAATPFAIFAVLSDIMIAGSLCYLLYGSRTGFKRTDTIVTTLIVYAINRCLLTSVVAVIEVIVFSTVQHSLWFVGIDFVIGKLYANSLLATLNSREAIRAANPTTVNSVRLSDMEFNHMRSGTKNTRDLTLDFRSEGSTTRHTQFSKRSGEGQLEEEGLAPKLSPAKELV</sequence>
<keyword evidence="2" id="KW-0472">Membrane</keyword>
<feature type="domain" description="DUF6534" evidence="3">
    <location>
        <begin position="174"/>
        <end position="260"/>
    </location>
</feature>
<proteinExistence type="predicted"/>
<feature type="transmembrane region" description="Helical" evidence="2">
    <location>
        <begin position="126"/>
        <end position="152"/>
    </location>
</feature>
<organism evidence="4 5">
    <name type="scientific">Hebeloma cylindrosporum</name>
    <dbReference type="NCBI Taxonomy" id="76867"/>
    <lineage>
        <taxon>Eukaryota</taxon>
        <taxon>Fungi</taxon>
        <taxon>Dikarya</taxon>
        <taxon>Basidiomycota</taxon>
        <taxon>Agaricomycotina</taxon>
        <taxon>Agaricomycetes</taxon>
        <taxon>Agaricomycetidae</taxon>
        <taxon>Agaricales</taxon>
        <taxon>Agaricineae</taxon>
        <taxon>Hymenogastraceae</taxon>
        <taxon>Hebeloma</taxon>
    </lineage>
</organism>
<accession>A0A0C3CCW2</accession>
<feature type="transmembrane region" description="Helical" evidence="2">
    <location>
        <begin position="89"/>
        <end position="114"/>
    </location>
</feature>
<dbReference type="STRING" id="686832.A0A0C3CCW2"/>
<dbReference type="AlphaFoldDB" id="A0A0C3CCW2"/>
<protein>
    <recommendedName>
        <fullName evidence="3">DUF6534 domain-containing protein</fullName>
    </recommendedName>
</protein>
<evidence type="ECO:0000256" key="2">
    <source>
        <dbReference type="SAM" id="Phobius"/>
    </source>
</evidence>
<feature type="compositionally biased region" description="Polar residues" evidence="1">
    <location>
        <begin position="301"/>
        <end position="311"/>
    </location>
</feature>
<reference evidence="5" key="2">
    <citation type="submission" date="2015-01" db="EMBL/GenBank/DDBJ databases">
        <title>Evolutionary Origins and Diversification of the Mycorrhizal Mutualists.</title>
        <authorList>
            <consortium name="DOE Joint Genome Institute"/>
            <consortium name="Mycorrhizal Genomics Consortium"/>
            <person name="Kohler A."/>
            <person name="Kuo A."/>
            <person name="Nagy L.G."/>
            <person name="Floudas D."/>
            <person name="Copeland A."/>
            <person name="Barry K.W."/>
            <person name="Cichocki N."/>
            <person name="Veneault-Fourrey C."/>
            <person name="LaButti K."/>
            <person name="Lindquist E.A."/>
            <person name="Lipzen A."/>
            <person name="Lundell T."/>
            <person name="Morin E."/>
            <person name="Murat C."/>
            <person name="Riley R."/>
            <person name="Ohm R."/>
            <person name="Sun H."/>
            <person name="Tunlid A."/>
            <person name="Henrissat B."/>
            <person name="Grigoriev I.V."/>
            <person name="Hibbett D.S."/>
            <person name="Martin F."/>
        </authorList>
    </citation>
    <scope>NUCLEOTIDE SEQUENCE [LARGE SCALE GENOMIC DNA]</scope>
    <source>
        <strain evidence="5">h7</strain>
    </source>
</reference>
<dbReference type="PANTHER" id="PTHR40465">
    <property type="entry name" value="CHROMOSOME 1, WHOLE GENOME SHOTGUN SEQUENCE"/>
    <property type="match status" value="1"/>
</dbReference>
<dbReference type="Pfam" id="PF20152">
    <property type="entry name" value="DUF6534"/>
    <property type="match status" value="1"/>
</dbReference>
<feature type="transmembrane region" description="Helical" evidence="2">
    <location>
        <begin position="202"/>
        <end position="228"/>
    </location>
</feature>
<evidence type="ECO:0000259" key="3">
    <source>
        <dbReference type="Pfam" id="PF20152"/>
    </source>
</evidence>
<feature type="transmembrane region" description="Helical" evidence="2">
    <location>
        <begin position="20"/>
        <end position="41"/>
    </location>
</feature>
<dbReference type="EMBL" id="KN831779">
    <property type="protein sequence ID" value="KIM42084.1"/>
    <property type="molecule type" value="Genomic_DNA"/>
</dbReference>
<dbReference type="OrthoDB" id="2743740at2759"/>
<evidence type="ECO:0000256" key="1">
    <source>
        <dbReference type="SAM" id="MobiDB-lite"/>
    </source>
</evidence>
<reference evidence="4 5" key="1">
    <citation type="submission" date="2014-04" db="EMBL/GenBank/DDBJ databases">
        <authorList>
            <consortium name="DOE Joint Genome Institute"/>
            <person name="Kuo A."/>
            <person name="Gay G."/>
            <person name="Dore J."/>
            <person name="Kohler A."/>
            <person name="Nagy L.G."/>
            <person name="Floudas D."/>
            <person name="Copeland A."/>
            <person name="Barry K.W."/>
            <person name="Cichocki N."/>
            <person name="Veneault-Fourrey C."/>
            <person name="LaButti K."/>
            <person name="Lindquist E.A."/>
            <person name="Lipzen A."/>
            <person name="Lundell T."/>
            <person name="Morin E."/>
            <person name="Murat C."/>
            <person name="Sun H."/>
            <person name="Tunlid A."/>
            <person name="Henrissat B."/>
            <person name="Grigoriev I.V."/>
            <person name="Hibbett D.S."/>
            <person name="Martin F."/>
            <person name="Nordberg H.P."/>
            <person name="Cantor M.N."/>
            <person name="Hua S.X."/>
        </authorList>
    </citation>
    <scope>NUCLEOTIDE SEQUENCE [LARGE SCALE GENOMIC DNA]</scope>
    <source>
        <strain evidence="5">h7</strain>
    </source>
</reference>
<feature type="transmembrane region" description="Helical" evidence="2">
    <location>
        <begin position="164"/>
        <end position="190"/>
    </location>
</feature>